<sequence length="78" mass="8572">MERGAYTVSIPSVQHAAEADYFGMASGRDKDKFAVSGLTPVRSDVVDAPYVDEFPFIFECKVVETVELGLHTQFVGEI</sequence>
<dbReference type="InterPro" id="IPR002563">
    <property type="entry name" value="Flavin_Rdtase-like_dom"/>
</dbReference>
<dbReference type="PANTHER" id="PTHR43567:SF1">
    <property type="entry name" value="FLAVOREDOXIN"/>
    <property type="match status" value="1"/>
</dbReference>
<accession>A0ABQ5JVC6</accession>
<proteinExistence type="inferred from homology"/>
<feature type="non-terminal residue" evidence="5">
    <location>
        <position position="78"/>
    </location>
</feature>
<evidence type="ECO:0000313" key="6">
    <source>
        <dbReference type="Proteomes" id="UP001057375"/>
    </source>
</evidence>
<keyword evidence="2" id="KW-0285">Flavoprotein</keyword>
<dbReference type="Proteomes" id="UP001057375">
    <property type="component" value="Unassembled WGS sequence"/>
</dbReference>
<keyword evidence="6" id="KW-1185">Reference proteome</keyword>
<evidence type="ECO:0000313" key="5">
    <source>
        <dbReference type="EMBL" id="GKT18736.1"/>
    </source>
</evidence>
<gene>
    <name evidence="5" type="ORF">ADUPG1_004271</name>
</gene>
<dbReference type="EMBL" id="BQXS01006259">
    <property type="protein sequence ID" value="GKT18736.1"/>
    <property type="molecule type" value="Genomic_DNA"/>
</dbReference>
<evidence type="ECO:0000256" key="1">
    <source>
        <dbReference type="ARBA" id="ARBA00001917"/>
    </source>
</evidence>
<dbReference type="PANTHER" id="PTHR43567">
    <property type="entry name" value="FLAVOREDOXIN-RELATED-RELATED"/>
    <property type="match status" value="1"/>
</dbReference>
<comment type="cofactor">
    <cofactor evidence="1">
        <name>FMN</name>
        <dbReference type="ChEBI" id="CHEBI:58210"/>
    </cofactor>
</comment>
<protein>
    <submittedName>
        <fullName evidence="5">Flavin reductase family protein</fullName>
    </submittedName>
</protein>
<dbReference type="InterPro" id="IPR052174">
    <property type="entry name" value="Flavoredoxin"/>
</dbReference>
<dbReference type="Pfam" id="PF01613">
    <property type="entry name" value="Flavin_Reduct"/>
    <property type="match status" value="1"/>
</dbReference>
<feature type="domain" description="Flavin reductase like" evidence="4">
    <location>
        <begin position="2"/>
        <end position="78"/>
    </location>
</feature>
<evidence type="ECO:0000256" key="2">
    <source>
        <dbReference type="ARBA" id="ARBA00022630"/>
    </source>
</evidence>
<reference evidence="5" key="1">
    <citation type="submission" date="2022-03" db="EMBL/GenBank/DDBJ databases">
        <title>Draft genome sequence of Aduncisulcus paluster, a free-living microaerophilic Fornicata.</title>
        <authorList>
            <person name="Yuyama I."/>
            <person name="Kume K."/>
            <person name="Tamura T."/>
            <person name="Inagaki Y."/>
            <person name="Hashimoto T."/>
        </authorList>
    </citation>
    <scope>NUCLEOTIDE SEQUENCE</scope>
    <source>
        <strain evidence="5">NY0171</strain>
    </source>
</reference>
<dbReference type="SUPFAM" id="SSF50475">
    <property type="entry name" value="FMN-binding split barrel"/>
    <property type="match status" value="1"/>
</dbReference>
<comment type="caution">
    <text evidence="5">The sequence shown here is derived from an EMBL/GenBank/DDBJ whole genome shotgun (WGS) entry which is preliminary data.</text>
</comment>
<dbReference type="InterPro" id="IPR012349">
    <property type="entry name" value="Split_barrel_FMN-bd"/>
</dbReference>
<dbReference type="Gene3D" id="2.30.110.10">
    <property type="entry name" value="Electron Transport, Fmn-binding Protein, Chain A"/>
    <property type="match status" value="1"/>
</dbReference>
<evidence type="ECO:0000259" key="4">
    <source>
        <dbReference type="Pfam" id="PF01613"/>
    </source>
</evidence>
<organism evidence="5 6">
    <name type="scientific">Aduncisulcus paluster</name>
    <dbReference type="NCBI Taxonomy" id="2918883"/>
    <lineage>
        <taxon>Eukaryota</taxon>
        <taxon>Metamonada</taxon>
        <taxon>Carpediemonas-like organisms</taxon>
        <taxon>Aduncisulcus</taxon>
    </lineage>
</organism>
<name>A0ABQ5JVC6_9EUKA</name>
<comment type="similarity">
    <text evidence="3">Belongs to the flavoredoxin family.</text>
</comment>
<evidence type="ECO:0000256" key="3">
    <source>
        <dbReference type="ARBA" id="ARBA00038054"/>
    </source>
</evidence>